<feature type="compositionally biased region" description="Basic and acidic residues" evidence="2">
    <location>
        <begin position="605"/>
        <end position="622"/>
    </location>
</feature>
<feature type="compositionally biased region" description="Polar residues" evidence="2">
    <location>
        <begin position="1"/>
        <end position="23"/>
    </location>
</feature>
<feature type="compositionally biased region" description="Basic and acidic residues" evidence="2">
    <location>
        <begin position="651"/>
        <end position="681"/>
    </location>
</feature>
<dbReference type="Gene3D" id="1.25.40.20">
    <property type="entry name" value="Ankyrin repeat-containing domain"/>
    <property type="match status" value="1"/>
</dbReference>
<feature type="region of interest" description="Disordered" evidence="2">
    <location>
        <begin position="1357"/>
        <end position="1383"/>
    </location>
</feature>
<dbReference type="Pfam" id="PF12796">
    <property type="entry name" value="Ank_2"/>
    <property type="match status" value="1"/>
</dbReference>
<feature type="compositionally biased region" description="Polar residues" evidence="2">
    <location>
        <begin position="127"/>
        <end position="154"/>
    </location>
</feature>
<feature type="compositionally biased region" description="Basic and acidic residues" evidence="2">
    <location>
        <begin position="41"/>
        <end position="57"/>
    </location>
</feature>
<gene>
    <name evidence="3" type="primary">ankrd12</name>
</gene>
<feature type="compositionally biased region" description="Basic and acidic residues" evidence="2">
    <location>
        <begin position="155"/>
        <end position="169"/>
    </location>
</feature>
<dbReference type="SUPFAM" id="SSF48403">
    <property type="entry name" value="Ankyrin repeat"/>
    <property type="match status" value="1"/>
</dbReference>
<sequence>MPKFGSSRTAQTETSDCNSNMVEKQTGKKNKEKISSYNRTPKLDRSELEKEMKEKSSMKRKLPFTVSPSRGEQRDSDTEKEPPEKKKAKKESGCKKSVPVKATLGGILIGYPLSERQQMALVMQMTARDNSPDSTPNHPSQTTPGQKKTPSSSSRQKDKVNKRNERGETPLHMAAIRGETKQVKELIIQGADVNVKDFAGWTPLHEACNLGYYDVAKQLILAGADVNTRGLDNDTPLHDAASNGHRNIVKLLLRNGGNAYQMNHRGERPVDVADSEEMEHLLKGELPLSDDEEEEESCTEFEELPSVNPSSMDENVDDSEVEKELKADTKQQVAPCKPPVSSAMDEYEFKDDDEEDDGDDVEEISKLVENKRIRRKTSKKTIEKDNSSYSTPLKLDLPKPFKMKKQKSARVLVSSSSESSDDEPQLEKKVCSSSSLEVVADSSKSDARTKKESIASEQKEKGKGKKKVKNQSKNKENQEFNQEKEEKENAKLVLFSSCSGLDSLDRSRDEESFKKSLNAKDDSSSHPFHLATVKSPKHACALSEKRGKPLKQENAKTGTSPGASDVSFQAEVVRFDHLTDSDYTSESSSNKSFKYKTKSKHHKNDLHADFGEKSGQRSKDEEPVVFDNLEEVFKKTDKEGKVIKKHKLKHKDKEKNKIKKEHETEKGKHRQKESDKEMSTEFDREYWKENFFKNDDTNETFKGESSELTPSEKPLKSEKISVKEEKAIKEKYCKEEKILKDDREREKPKKNKKEKHYKEEKEIKVTDLEERKEIVLTEKEDPFYSSVYVNKEHTEFPEKEKSTEKDRSDSVDKEKKESKEKGEKKSSTKERDFEKAERKHSDREKKMKHENRLEREKSELHEKSQEKTPAKLQESSEKTKEKDRSSNSYSTGEKPHRENDKLKNVFSVRKSEEKEKSKEKVERKHDREKSDRERHTSGLREKVEKDRHGSEKKVKLPDKDSQDITPSKAEKVKTKDREIEKERKKEKSRERDGDSVPNSKHLLEERRRSSVESSKASHDKLSSLKDKLKDEFLKSPETKEKERKQKDRVPVNVSIKSKVKESEGDRPKPKDSGSVKDVRPKEKKLVNDDLMQTSFERMLSLKDLEIEQWHKKHKEKIKLKEKERLRHRSGMELNKIKDREKLKSSTASKELTRSKSSDPSEAHAKDKQLKDANSARSLSTDAKPNLPETLRPFINCETNLTASPRQERDRVGLTSRSISMISVASSEDSCQTSAVATPRPLTDYDSDFTLEGSESQSSFSQSVFLSSAKSPAVYDRDSDVLTDLQDRLKSPYSSKLPGSYLRSVSVDTARLESECRSIGDVRRCSIPVIASDHEKQLHKQPEGHLTLSNEKHCSFSPAVQGHASTSPRPEPLRCSGNEESTSSSTSCLHPCASAISVTAPNSTDLSQDASSNSTLQSNSQQVSAVQPPQPNCLIDGYQPNKSLEMSCDQFDGTVNSTNDNSHSSTTTLEKNVFNPLDAPQECDSSDQLPVEPLLKTPHRLSNESSQVTNPPQTQSCFSPPHPSNSFSTRPSVDIESAPQIVPGPKSGVQEDSSHQTVQDLDQTSASCQPVSEDVELIGEKAATPTPCTGAELVNQKSVDSVEDVSNYCKPDEMKGLEASSSLLSTILPDSSTASESPVSSTCVIKNTLDKPEEKTEEDTQNLNSTSQEAMCCEESSTLESKPADAADEMQCDPPVEPLEPLVCNEHSNEMSTSEQAPVIESKAQQQDSSPEMEVSQESAPAEGHTPMMCEAADEQRQSTETAKEESEEHVEADCGGQQDIPQRITRNRANLIANQSKQTAVNCTQAADKETESSTTMKSKSKFTEEEDGQGHHPHRRKMPRVPHPAQVKSTIQQAKEKTQQSLAAIVDSLKLEEIQPYHSEKGNPYYEYLHIRKKIEEKRKVLCSVTPQAPQFYDEYVTFTGSYLLDGNPLSKLCIPTITPPPSLSEPLKELFRQQEVIRMKLRLQHSIEREKLIMSNEQEVLRVHYRAARTLANQTLPFSACTVLLDAEVYNMPQDPQADENKTSVRDRFNARQFMSWLQDVDDKFVKLKTCLLMRQQHEAAALNAVQRLEWQLKLQELDPSSYKSLSIFEIPEFYVPLVDVNDDLELTPI</sequence>
<feature type="compositionally biased region" description="Basic and acidic residues" evidence="2">
    <location>
        <begin position="473"/>
        <end position="487"/>
    </location>
</feature>
<dbReference type="GeneID" id="103181049"/>
<feature type="compositionally biased region" description="Acidic residues" evidence="2">
    <location>
        <begin position="345"/>
        <end position="362"/>
    </location>
</feature>
<feature type="compositionally biased region" description="Basic and acidic residues" evidence="2">
    <location>
        <begin position="1001"/>
        <end position="1049"/>
    </location>
</feature>
<dbReference type="Proteomes" id="UP000314986">
    <property type="component" value="Unassembled WGS sequence"/>
</dbReference>
<name>A0A4W3IS08_CALMI</name>
<dbReference type="Ensembl" id="ENSCMIT00000032622.1">
    <property type="protein sequence ID" value="ENSCMIP00000032132.1"/>
    <property type="gene ID" value="ENSCMIG00000013742.1"/>
</dbReference>
<feature type="compositionally biased region" description="Low complexity" evidence="2">
    <location>
        <begin position="432"/>
        <end position="442"/>
    </location>
</feature>
<dbReference type="STRING" id="7868.ENSCMIP00000032132"/>
<dbReference type="PANTHER" id="PTHR24149:SF14">
    <property type="entry name" value="ANKYRIN REPEAT DOMAIN 12"/>
    <property type="match status" value="1"/>
</dbReference>
<feature type="region of interest" description="Disordered" evidence="2">
    <location>
        <begin position="640"/>
        <end position="681"/>
    </location>
</feature>
<feature type="compositionally biased region" description="Basic and acidic residues" evidence="2">
    <location>
        <begin position="737"/>
        <end position="747"/>
    </location>
</feature>
<dbReference type="CTD" id="23253"/>
<feature type="compositionally biased region" description="Basic and acidic residues" evidence="2">
    <location>
        <begin position="695"/>
        <end position="705"/>
    </location>
</feature>
<feature type="compositionally biased region" description="Acidic residues" evidence="2">
    <location>
        <begin position="288"/>
        <end position="303"/>
    </location>
</feature>
<feature type="repeat" description="ANK" evidence="1">
    <location>
        <begin position="232"/>
        <end position="264"/>
    </location>
</feature>
<feature type="region of interest" description="Disordered" evidence="2">
    <location>
        <begin position="126"/>
        <end position="170"/>
    </location>
</feature>
<dbReference type="SMART" id="SM00248">
    <property type="entry name" value="ANK"/>
    <property type="match status" value="3"/>
</dbReference>
<feature type="compositionally biased region" description="Basic and acidic residues" evidence="2">
    <location>
        <begin position="1753"/>
        <end position="1772"/>
    </location>
</feature>
<feature type="compositionally biased region" description="Polar residues" evidence="2">
    <location>
        <begin position="581"/>
        <end position="592"/>
    </location>
</feature>
<feature type="region of interest" description="Disordered" evidence="2">
    <location>
        <begin position="501"/>
        <end position="565"/>
    </location>
</feature>
<dbReference type="InterPro" id="IPR036770">
    <property type="entry name" value="Ankyrin_rpt-contain_sf"/>
</dbReference>
<feature type="compositionally biased region" description="Basic and acidic residues" evidence="2">
    <location>
        <begin position="1150"/>
        <end position="1170"/>
    </location>
</feature>
<feature type="compositionally biased region" description="Basic and acidic residues" evidence="2">
    <location>
        <begin position="543"/>
        <end position="554"/>
    </location>
</feature>
<organism evidence="3 4">
    <name type="scientific">Callorhinchus milii</name>
    <name type="common">Ghost shark</name>
    <dbReference type="NCBI Taxonomy" id="7868"/>
    <lineage>
        <taxon>Eukaryota</taxon>
        <taxon>Metazoa</taxon>
        <taxon>Chordata</taxon>
        <taxon>Craniata</taxon>
        <taxon>Vertebrata</taxon>
        <taxon>Chondrichthyes</taxon>
        <taxon>Holocephali</taxon>
        <taxon>Chimaeriformes</taxon>
        <taxon>Callorhinchidae</taxon>
        <taxon>Callorhinchus</taxon>
    </lineage>
</organism>
<feature type="region of interest" description="Disordered" evidence="2">
    <location>
        <begin position="579"/>
        <end position="626"/>
    </location>
</feature>
<feature type="compositionally biased region" description="Basic residues" evidence="2">
    <location>
        <begin position="593"/>
        <end position="604"/>
    </location>
</feature>
<feature type="compositionally biased region" description="Basic and acidic residues" evidence="2">
    <location>
        <begin position="790"/>
        <end position="885"/>
    </location>
</feature>
<feature type="repeat" description="ANK" evidence="1">
    <location>
        <begin position="166"/>
        <end position="198"/>
    </location>
</feature>
<dbReference type="OrthoDB" id="5806726at2759"/>
<dbReference type="InterPro" id="IPR002110">
    <property type="entry name" value="Ankyrin_rpt"/>
</dbReference>
<dbReference type="InParanoid" id="A0A4W3IS08"/>
<reference evidence="4" key="3">
    <citation type="journal article" date="2014" name="Nature">
        <title>Elephant shark genome provides unique insights into gnathostome evolution.</title>
        <authorList>
            <consortium name="International Elephant Shark Genome Sequencing Consortium"/>
            <person name="Venkatesh B."/>
            <person name="Lee A.P."/>
            <person name="Ravi V."/>
            <person name="Maurya A.K."/>
            <person name="Lian M.M."/>
            <person name="Swann J.B."/>
            <person name="Ohta Y."/>
            <person name="Flajnik M.F."/>
            <person name="Sutoh Y."/>
            <person name="Kasahara M."/>
            <person name="Hoon S."/>
            <person name="Gangu V."/>
            <person name="Roy S.W."/>
            <person name="Irimia M."/>
            <person name="Korzh V."/>
            <person name="Kondrychyn I."/>
            <person name="Lim Z.W."/>
            <person name="Tay B.H."/>
            <person name="Tohari S."/>
            <person name="Kong K.W."/>
            <person name="Ho S."/>
            <person name="Lorente-Galdos B."/>
            <person name="Quilez J."/>
            <person name="Marques-Bonet T."/>
            <person name="Raney B.J."/>
            <person name="Ingham P.W."/>
            <person name="Tay A."/>
            <person name="Hillier L.W."/>
            <person name="Minx P."/>
            <person name="Boehm T."/>
            <person name="Wilson R.K."/>
            <person name="Brenner S."/>
            <person name="Warren W.C."/>
        </authorList>
    </citation>
    <scope>NUCLEOTIDE SEQUENCE [LARGE SCALE GENOMIC DNA]</scope>
</reference>
<dbReference type="PROSITE" id="PS50088">
    <property type="entry name" value="ANK_REPEAT"/>
    <property type="match status" value="3"/>
</dbReference>
<dbReference type="InterPro" id="IPR053210">
    <property type="entry name" value="ANKRD12"/>
</dbReference>
<feature type="compositionally biased region" description="Basic and acidic residues" evidence="2">
    <location>
        <begin position="893"/>
        <end position="994"/>
    </location>
</feature>
<feature type="compositionally biased region" description="Basic and acidic residues" evidence="2">
    <location>
        <begin position="756"/>
        <end position="782"/>
    </location>
</feature>
<feature type="region of interest" description="Disordered" evidence="2">
    <location>
        <begin position="1110"/>
        <end position="1191"/>
    </location>
</feature>
<feature type="compositionally biased region" description="Basic and acidic residues" evidence="2">
    <location>
        <begin position="503"/>
        <end position="524"/>
    </location>
</feature>
<evidence type="ECO:0000256" key="1">
    <source>
        <dbReference type="PROSITE-ProRule" id="PRU00023"/>
    </source>
</evidence>
<dbReference type="PANTHER" id="PTHR24149">
    <property type="entry name" value="ANKYRIN REPEAT DOMAIN-CONTAINING PROTEIN 12"/>
    <property type="match status" value="1"/>
</dbReference>
<feature type="compositionally biased region" description="Basic residues" evidence="2">
    <location>
        <begin position="1832"/>
        <end position="1841"/>
    </location>
</feature>
<feature type="region of interest" description="Disordered" evidence="2">
    <location>
        <begin position="1646"/>
        <end position="1775"/>
    </location>
</feature>
<feature type="repeat" description="ANK" evidence="1">
    <location>
        <begin position="199"/>
        <end position="231"/>
    </location>
</feature>
<reference evidence="3" key="5">
    <citation type="submission" date="2025-09" db="UniProtKB">
        <authorList>
            <consortium name="Ensembl"/>
        </authorList>
    </citation>
    <scope>IDENTIFICATION</scope>
</reference>
<feature type="region of interest" description="Disordered" evidence="2">
    <location>
        <begin position="1802"/>
        <end position="1843"/>
    </location>
</feature>
<feature type="region of interest" description="Disordered" evidence="2">
    <location>
        <begin position="1401"/>
        <end position="1467"/>
    </location>
</feature>
<feature type="compositionally biased region" description="Low complexity" evidence="2">
    <location>
        <begin position="1455"/>
        <end position="1467"/>
    </location>
</feature>
<evidence type="ECO:0000313" key="4">
    <source>
        <dbReference type="Proteomes" id="UP000314986"/>
    </source>
</evidence>
<keyword evidence="4" id="KW-1185">Reference proteome</keyword>
<evidence type="ECO:0000313" key="3">
    <source>
        <dbReference type="Ensembl" id="ENSCMIP00000032132.1"/>
    </source>
</evidence>
<feature type="compositionally biased region" description="Basic and acidic residues" evidence="2">
    <location>
        <begin position="443"/>
        <end position="461"/>
    </location>
</feature>
<keyword evidence="1" id="KW-0040">ANK repeat</keyword>
<protein>
    <submittedName>
        <fullName evidence="3">Ankyrin repeat domain 12</fullName>
    </submittedName>
</protein>
<dbReference type="PROSITE" id="PS50297">
    <property type="entry name" value="ANK_REP_REGION"/>
    <property type="match status" value="3"/>
</dbReference>
<evidence type="ECO:0000256" key="2">
    <source>
        <dbReference type="SAM" id="MobiDB-lite"/>
    </source>
</evidence>
<feature type="region of interest" description="Disordered" evidence="2">
    <location>
        <begin position="284"/>
        <end position="487"/>
    </location>
</feature>
<feature type="compositionally biased region" description="Polar residues" evidence="2">
    <location>
        <begin position="1502"/>
        <end position="1530"/>
    </location>
</feature>
<dbReference type="PRINTS" id="PR01415">
    <property type="entry name" value="ANKYRIN"/>
</dbReference>
<feature type="region of interest" description="Disordered" evidence="2">
    <location>
        <begin position="737"/>
        <end position="1092"/>
    </location>
</feature>
<dbReference type="KEGG" id="cmk:103181049"/>
<feature type="compositionally biased region" description="Basic and acidic residues" evidence="2">
    <location>
        <begin position="1134"/>
        <end position="1143"/>
    </location>
</feature>
<feature type="region of interest" description="Disordered" evidence="2">
    <location>
        <begin position="1"/>
        <end position="96"/>
    </location>
</feature>
<feature type="compositionally biased region" description="Basic and acidic residues" evidence="2">
    <location>
        <begin position="71"/>
        <end position="94"/>
    </location>
</feature>
<reference evidence="4" key="1">
    <citation type="journal article" date="2006" name="Science">
        <title>Ancient noncoding elements conserved in the human genome.</title>
        <authorList>
            <person name="Venkatesh B."/>
            <person name="Kirkness E.F."/>
            <person name="Loh Y.H."/>
            <person name="Halpern A.L."/>
            <person name="Lee A.P."/>
            <person name="Johnson J."/>
            <person name="Dandona N."/>
            <person name="Viswanathan L.D."/>
            <person name="Tay A."/>
            <person name="Venter J.C."/>
            <person name="Strausberg R.L."/>
            <person name="Brenner S."/>
        </authorList>
    </citation>
    <scope>NUCLEOTIDE SEQUENCE [LARGE SCALE GENOMIC DNA]</scope>
</reference>
<dbReference type="GO" id="GO:0005654">
    <property type="term" value="C:nucleoplasm"/>
    <property type="evidence" value="ECO:0007669"/>
    <property type="project" value="TreeGrafter"/>
</dbReference>
<reference evidence="3" key="4">
    <citation type="submission" date="2025-08" db="UniProtKB">
        <authorList>
            <consortium name="Ensembl"/>
        </authorList>
    </citation>
    <scope>IDENTIFICATION</scope>
</reference>
<accession>A0A4W3IS08</accession>
<feature type="compositionally biased region" description="Basic residues" evidence="2">
    <location>
        <begin position="462"/>
        <end position="472"/>
    </location>
</feature>
<feature type="compositionally biased region" description="Polar residues" evidence="2">
    <location>
        <begin position="1660"/>
        <end position="1679"/>
    </location>
</feature>
<dbReference type="OMA" id="MTAVENC"/>
<reference evidence="4" key="2">
    <citation type="journal article" date="2007" name="PLoS Biol.">
        <title>Survey sequencing and comparative analysis of the elephant shark (Callorhinchus milii) genome.</title>
        <authorList>
            <person name="Venkatesh B."/>
            <person name="Kirkness E.F."/>
            <person name="Loh Y.H."/>
            <person name="Halpern A.L."/>
            <person name="Lee A.P."/>
            <person name="Johnson J."/>
            <person name="Dandona N."/>
            <person name="Viswanathan L.D."/>
            <person name="Tay A."/>
            <person name="Venter J.C."/>
            <person name="Strausberg R.L."/>
            <person name="Brenner S."/>
        </authorList>
    </citation>
    <scope>NUCLEOTIDE SEQUENCE [LARGE SCALE GENOMIC DNA]</scope>
</reference>
<feature type="region of interest" description="Disordered" evidence="2">
    <location>
        <begin position="695"/>
        <end position="721"/>
    </location>
</feature>
<dbReference type="GeneTree" id="ENSGT00940000154742"/>
<feature type="compositionally biased region" description="Polar residues" evidence="2">
    <location>
        <begin position="1554"/>
        <end position="1566"/>
    </location>
</feature>
<feature type="region of interest" description="Disordered" evidence="2">
    <location>
        <begin position="1499"/>
        <end position="1566"/>
    </location>
</feature>
<proteinExistence type="predicted"/>
<feature type="compositionally biased region" description="Low complexity" evidence="2">
    <location>
        <begin position="1410"/>
        <end position="1426"/>
    </location>
</feature>
<feature type="compositionally biased region" description="Basic and acidic residues" evidence="2">
    <location>
        <begin position="1058"/>
        <end position="1087"/>
    </location>
</feature>